<protein>
    <submittedName>
        <fullName evidence="2">Uncharacterized protein</fullName>
    </submittedName>
</protein>
<evidence type="ECO:0000256" key="1">
    <source>
        <dbReference type="SAM" id="SignalP"/>
    </source>
</evidence>
<dbReference type="AlphaFoldDB" id="A0AAX6FPA0"/>
<feature type="chain" id="PRO_5043836684" evidence="1">
    <location>
        <begin position="37"/>
        <end position="137"/>
    </location>
</feature>
<keyword evidence="3" id="KW-1185">Reference proteome</keyword>
<reference evidence="2" key="2">
    <citation type="submission" date="2023-04" db="EMBL/GenBank/DDBJ databases">
        <authorList>
            <person name="Bruccoleri R.E."/>
            <person name="Oakeley E.J."/>
            <person name="Faust A.-M."/>
            <person name="Dessus-Babus S."/>
            <person name="Altorfer M."/>
            <person name="Burckhardt D."/>
            <person name="Oertli M."/>
            <person name="Naumann U."/>
            <person name="Petersen F."/>
            <person name="Wong J."/>
        </authorList>
    </citation>
    <scope>NUCLEOTIDE SEQUENCE</scope>
    <source>
        <strain evidence="2">GSM-AAB239-AS_SAM_17_03QT</strain>
        <tissue evidence="2">Leaf</tissue>
    </source>
</reference>
<comment type="caution">
    <text evidence="2">The sequence shown here is derived from an EMBL/GenBank/DDBJ whole genome shotgun (WGS) entry which is preliminary data.</text>
</comment>
<keyword evidence="1" id="KW-0732">Signal</keyword>
<proteinExistence type="predicted"/>
<evidence type="ECO:0000313" key="3">
    <source>
        <dbReference type="Proteomes" id="UP001140949"/>
    </source>
</evidence>
<feature type="signal peptide" evidence="1">
    <location>
        <begin position="1"/>
        <end position="36"/>
    </location>
</feature>
<sequence>MEIFRHRNRPTVPLRGMLPSRLGLLRLLLVPWLVESSLHRIPLIRGDPTLDRLSGTITILLIIDSVADQLGSDGRKHPLDKLGPVRWIKKHILEERKPNIYQLYIICKNYMIHVKSKYILTLKRANQKAFLSSGASK</sequence>
<dbReference type="Proteomes" id="UP001140949">
    <property type="component" value="Unassembled WGS sequence"/>
</dbReference>
<name>A0AAX6FPA0_IRIPA</name>
<dbReference type="EMBL" id="JANAVB010027397">
    <property type="protein sequence ID" value="KAJ6818192.1"/>
    <property type="molecule type" value="Genomic_DNA"/>
</dbReference>
<organism evidence="2 3">
    <name type="scientific">Iris pallida</name>
    <name type="common">Sweet iris</name>
    <dbReference type="NCBI Taxonomy" id="29817"/>
    <lineage>
        <taxon>Eukaryota</taxon>
        <taxon>Viridiplantae</taxon>
        <taxon>Streptophyta</taxon>
        <taxon>Embryophyta</taxon>
        <taxon>Tracheophyta</taxon>
        <taxon>Spermatophyta</taxon>
        <taxon>Magnoliopsida</taxon>
        <taxon>Liliopsida</taxon>
        <taxon>Asparagales</taxon>
        <taxon>Iridaceae</taxon>
        <taxon>Iridoideae</taxon>
        <taxon>Irideae</taxon>
        <taxon>Iris</taxon>
    </lineage>
</organism>
<reference evidence="2" key="1">
    <citation type="journal article" date="2023" name="GigaByte">
        <title>Genome assembly of the bearded iris, Iris pallida Lam.</title>
        <authorList>
            <person name="Bruccoleri R.E."/>
            <person name="Oakeley E.J."/>
            <person name="Faust A.M.E."/>
            <person name="Altorfer M."/>
            <person name="Dessus-Babus S."/>
            <person name="Burckhardt D."/>
            <person name="Oertli M."/>
            <person name="Naumann U."/>
            <person name="Petersen F."/>
            <person name="Wong J."/>
        </authorList>
    </citation>
    <scope>NUCLEOTIDE SEQUENCE</scope>
    <source>
        <strain evidence="2">GSM-AAB239-AS_SAM_17_03QT</strain>
    </source>
</reference>
<accession>A0AAX6FPA0</accession>
<gene>
    <name evidence="2" type="ORF">M6B38_407615</name>
</gene>
<evidence type="ECO:0000313" key="2">
    <source>
        <dbReference type="EMBL" id="KAJ6818192.1"/>
    </source>
</evidence>